<organism evidence="2 3">
    <name type="scientific">Coccidioides immitis RMSCC 2394</name>
    <dbReference type="NCBI Taxonomy" id="404692"/>
    <lineage>
        <taxon>Eukaryota</taxon>
        <taxon>Fungi</taxon>
        <taxon>Dikarya</taxon>
        <taxon>Ascomycota</taxon>
        <taxon>Pezizomycotina</taxon>
        <taxon>Eurotiomycetes</taxon>
        <taxon>Eurotiomycetidae</taxon>
        <taxon>Onygenales</taxon>
        <taxon>Onygenaceae</taxon>
        <taxon>Coccidioides</taxon>
    </lineage>
</organism>
<keyword evidence="1" id="KW-0472">Membrane</keyword>
<reference evidence="3" key="1">
    <citation type="journal article" date="2010" name="Genome Res.">
        <title>Population genomic sequencing of Coccidioides fungi reveals recent hybridization and transposon control.</title>
        <authorList>
            <person name="Neafsey D.E."/>
            <person name="Barker B.M."/>
            <person name="Sharpton T.J."/>
            <person name="Stajich J.E."/>
            <person name="Park D.J."/>
            <person name="Whiston E."/>
            <person name="Hung C.-Y."/>
            <person name="McMahan C."/>
            <person name="White J."/>
            <person name="Sykes S."/>
            <person name="Heiman D."/>
            <person name="Young S."/>
            <person name="Zeng Q."/>
            <person name="Abouelleil A."/>
            <person name="Aftuck L."/>
            <person name="Bessette D."/>
            <person name="Brown A."/>
            <person name="FitzGerald M."/>
            <person name="Lui A."/>
            <person name="Macdonald J.P."/>
            <person name="Priest M."/>
            <person name="Orbach M.J."/>
            <person name="Galgiani J.N."/>
            <person name="Kirkland T.N."/>
            <person name="Cole G.T."/>
            <person name="Birren B.W."/>
            <person name="Henn M.R."/>
            <person name="Taylor J.W."/>
            <person name="Rounsley S.D."/>
        </authorList>
    </citation>
    <scope>NUCLEOTIDE SEQUENCE [LARGE SCALE GENOMIC DNA]</scope>
    <source>
        <strain evidence="3">RMSCC 2394</strain>
    </source>
</reference>
<name>A0A0J6YBZ5_COCIT</name>
<feature type="transmembrane region" description="Helical" evidence="1">
    <location>
        <begin position="25"/>
        <end position="44"/>
    </location>
</feature>
<accession>A0A0J6YBZ5</accession>
<sequence>MKVVRDNTVEPVVYTGHVCVSATSVFWGNSPLLLGMLVHNALLFNAKRKREKNKGSLKAPASTALLSSKATIRITIPPRGQVKNFHCLEHSGLSAPPNTILQSFNATDLR</sequence>
<dbReference type="EMBL" id="DS028094">
    <property type="protein sequence ID" value="KMP04323.1"/>
    <property type="molecule type" value="Genomic_DNA"/>
</dbReference>
<keyword evidence="1" id="KW-1133">Transmembrane helix</keyword>
<proteinExistence type="predicted"/>
<keyword evidence="1" id="KW-0812">Transmembrane</keyword>
<evidence type="ECO:0000313" key="3">
    <source>
        <dbReference type="Proteomes" id="UP000054565"/>
    </source>
</evidence>
<dbReference type="Proteomes" id="UP000054565">
    <property type="component" value="Unassembled WGS sequence"/>
</dbReference>
<evidence type="ECO:0000256" key="1">
    <source>
        <dbReference type="SAM" id="Phobius"/>
    </source>
</evidence>
<dbReference type="AlphaFoldDB" id="A0A0J6YBZ5"/>
<gene>
    <name evidence="2" type="ORF">CIRG_04014</name>
</gene>
<protein>
    <submittedName>
        <fullName evidence="2">Uncharacterized protein</fullName>
    </submittedName>
</protein>
<evidence type="ECO:0000313" key="2">
    <source>
        <dbReference type="EMBL" id="KMP04323.1"/>
    </source>
</evidence>